<evidence type="ECO:0000256" key="10">
    <source>
        <dbReference type="ARBA" id="ARBA00030700"/>
    </source>
</evidence>
<reference evidence="15 16" key="1">
    <citation type="submission" date="2017-07" db="EMBL/GenBank/DDBJ databases">
        <authorList>
            <person name="Talla V."/>
            <person name="Backstrom N."/>
        </authorList>
    </citation>
    <scope>NUCLEOTIDE SEQUENCE [LARGE SCALE GENOMIC DNA]</scope>
</reference>
<evidence type="ECO:0000313" key="16">
    <source>
        <dbReference type="Proteomes" id="UP000324832"/>
    </source>
</evidence>
<dbReference type="InterPro" id="IPR018472">
    <property type="entry name" value="Ribosomal_mL64"/>
</dbReference>
<evidence type="ECO:0000256" key="6">
    <source>
        <dbReference type="ARBA" id="ARBA00023128"/>
    </source>
</evidence>
<feature type="compositionally biased region" description="Basic and acidic residues" evidence="14">
    <location>
        <begin position="212"/>
        <end position="232"/>
    </location>
</feature>
<dbReference type="AlphaFoldDB" id="A0A5E4QQ47"/>
<gene>
    <name evidence="15" type="ORF">LSINAPIS_LOCUS9958</name>
</gene>
<feature type="compositionally biased region" description="Polar residues" evidence="14">
    <location>
        <begin position="236"/>
        <end position="251"/>
    </location>
</feature>
<evidence type="ECO:0000256" key="2">
    <source>
        <dbReference type="ARBA" id="ARBA00004173"/>
    </source>
</evidence>
<evidence type="ECO:0000256" key="12">
    <source>
        <dbReference type="ARBA" id="ARBA00035485"/>
    </source>
</evidence>
<evidence type="ECO:0000256" key="3">
    <source>
        <dbReference type="ARBA" id="ARBA00005421"/>
    </source>
</evidence>
<evidence type="ECO:0000256" key="14">
    <source>
        <dbReference type="SAM" id="MobiDB-lite"/>
    </source>
</evidence>
<dbReference type="GO" id="GO:0005739">
    <property type="term" value="C:mitochondrion"/>
    <property type="evidence" value="ECO:0007669"/>
    <property type="project" value="UniProtKB-SubCell"/>
</dbReference>
<keyword evidence="6" id="KW-0496">Mitochondrion</keyword>
<accession>A0A5E4QQ47</accession>
<keyword evidence="16" id="KW-1185">Reference proteome</keyword>
<dbReference type="Proteomes" id="UP000324832">
    <property type="component" value="Unassembled WGS sequence"/>
</dbReference>
<dbReference type="GO" id="GO:0005840">
    <property type="term" value="C:ribosome"/>
    <property type="evidence" value="ECO:0007669"/>
    <property type="project" value="UniProtKB-KW"/>
</dbReference>
<keyword evidence="7" id="KW-0539">Nucleus</keyword>
<evidence type="ECO:0000313" key="15">
    <source>
        <dbReference type="EMBL" id="VVC99005.1"/>
    </source>
</evidence>
<keyword evidence="8" id="KW-0687">Ribonucleoprotein</keyword>
<comment type="subcellular location">
    <subcellularLocation>
        <location evidence="2">Mitochondrion</location>
    </subcellularLocation>
    <subcellularLocation>
        <location evidence="1">Nucleus</location>
    </subcellularLocation>
</comment>
<dbReference type="PANTHER" id="PTHR31761">
    <property type="entry name" value="GROWTH ARREST AND DNA DAMAGE-INDUCIBLE PROTEINS-INTERACTING PROTEIN 1 GADD45GIP1"/>
    <property type="match status" value="1"/>
</dbReference>
<keyword evidence="5" id="KW-0175">Coiled coil</keyword>
<keyword evidence="4" id="KW-0689">Ribosomal protein</keyword>
<dbReference type="PANTHER" id="PTHR31761:SF1">
    <property type="entry name" value="LARGE RIBOSOMAL SUBUNIT PROTEIN ML64"/>
    <property type="match status" value="1"/>
</dbReference>
<keyword evidence="9" id="KW-0131">Cell cycle</keyword>
<organism evidence="15 16">
    <name type="scientific">Leptidea sinapis</name>
    <dbReference type="NCBI Taxonomy" id="189913"/>
    <lineage>
        <taxon>Eukaryota</taxon>
        <taxon>Metazoa</taxon>
        <taxon>Ecdysozoa</taxon>
        <taxon>Arthropoda</taxon>
        <taxon>Hexapoda</taxon>
        <taxon>Insecta</taxon>
        <taxon>Pterygota</taxon>
        <taxon>Neoptera</taxon>
        <taxon>Endopterygota</taxon>
        <taxon>Lepidoptera</taxon>
        <taxon>Glossata</taxon>
        <taxon>Ditrysia</taxon>
        <taxon>Papilionoidea</taxon>
        <taxon>Pieridae</taxon>
        <taxon>Dismorphiinae</taxon>
        <taxon>Leptidea</taxon>
    </lineage>
</organism>
<dbReference type="Gene3D" id="6.10.280.120">
    <property type="entry name" value="Growth arrest and DNA-damage-inducible proteins-interacting protein 1"/>
    <property type="match status" value="1"/>
</dbReference>
<dbReference type="EMBL" id="FZQP02003901">
    <property type="protein sequence ID" value="VVC99005.1"/>
    <property type="molecule type" value="Genomic_DNA"/>
</dbReference>
<evidence type="ECO:0000256" key="8">
    <source>
        <dbReference type="ARBA" id="ARBA00023274"/>
    </source>
</evidence>
<evidence type="ECO:0000256" key="11">
    <source>
        <dbReference type="ARBA" id="ARBA00035184"/>
    </source>
</evidence>
<proteinExistence type="inferred from homology"/>
<feature type="region of interest" description="Disordered" evidence="14">
    <location>
        <begin position="212"/>
        <end position="251"/>
    </location>
</feature>
<sequence>MNLCLRRNLLRPSIKNILRSATTTPEIDTSDQVVIVDDTEDTLARELEIEKKRNISRLAPAHFNVMNNRRPYEEPKIIAHLTVKYNRKMYGKYGITSGVNPSICWPSKTDIQEIQEYEAVAFPYSIPDMMHAAAQKRKDEILRIAQRDKEVAAKFEKLDQWKKELNAKIAKKAAEVEAVKQKKERLIEEVRRHFGFKLDPKDERFQEMLAKKEKEQKKKEKLARQEAKEKIMFAKLQQQNADSENASKKSN</sequence>
<evidence type="ECO:0000256" key="5">
    <source>
        <dbReference type="ARBA" id="ARBA00023054"/>
    </source>
</evidence>
<comment type="function">
    <text evidence="13">Acts as a negative regulator of G1 to S cell cycle phase progression by inhibiting cyclin-dependent kinases. Inhibitory effects are additive with GADD45 proteins but also occur in the absence of GADD45 proteins. Acts as a repressor of the orphan nuclear receptor NR4A1 by inhibiting AB domain-mediated transcriptional activity. May be involved in the hormone-mediated regulation of NR4A1 transcriptional activity. May play a role in mitochondrial protein synthesis.</text>
</comment>
<name>A0A5E4QQ47_9NEOP</name>
<evidence type="ECO:0000256" key="13">
    <source>
        <dbReference type="ARBA" id="ARBA00060144"/>
    </source>
</evidence>
<dbReference type="InterPro" id="IPR043035">
    <property type="entry name" value="Ribosomal_mL64_sf"/>
</dbReference>
<dbReference type="GO" id="GO:1990904">
    <property type="term" value="C:ribonucleoprotein complex"/>
    <property type="evidence" value="ECO:0007669"/>
    <property type="project" value="UniProtKB-KW"/>
</dbReference>
<protein>
    <recommendedName>
        <fullName evidence="11">Large ribosomal subunit protein mL64</fullName>
    </recommendedName>
    <alternativeName>
        <fullName evidence="10">39S ribosomal protein L59, mitochondrial</fullName>
    </alternativeName>
    <alternativeName>
        <fullName evidence="12">Growth arrest and DNA damage-inducible proteins-interacting protein 1</fullName>
    </alternativeName>
</protein>
<dbReference type="Pfam" id="PF10147">
    <property type="entry name" value="CR6_interact"/>
    <property type="match status" value="1"/>
</dbReference>
<evidence type="ECO:0000256" key="9">
    <source>
        <dbReference type="ARBA" id="ARBA00023306"/>
    </source>
</evidence>
<comment type="similarity">
    <text evidence="3">Belongs to the mitochondrion-specific ribosomal protein mL64 family.</text>
</comment>
<evidence type="ECO:0000256" key="4">
    <source>
        <dbReference type="ARBA" id="ARBA00022980"/>
    </source>
</evidence>
<dbReference type="GO" id="GO:0005634">
    <property type="term" value="C:nucleus"/>
    <property type="evidence" value="ECO:0007669"/>
    <property type="project" value="UniProtKB-SubCell"/>
</dbReference>
<evidence type="ECO:0000256" key="7">
    <source>
        <dbReference type="ARBA" id="ARBA00023242"/>
    </source>
</evidence>
<evidence type="ECO:0000256" key="1">
    <source>
        <dbReference type="ARBA" id="ARBA00004123"/>
    </source>
</evidence>